<feature type="transmembrane region" description="Helical" evidence="7">
    <location>
        <begin position="127"/>
        <end position="146"/>
    </location>
</feature>
<keyword evidence="4 7" id="KW-1133">Transmembrane helix</keyword>
<evidence type="ECO:0000256" key="3">
    <source>
        <dbReference type="ARBA" id="ARBA00022692"/>
    </source>
</evidence>
<dbReference type="Pfam" id="PF06081">
    <property type="entry name" value="ArAE_1"/>
    <property type="match status" value="1"/>
</dbReference>
<dbReference type="EMBL" id="CP113264">
    <property type="protein sequence ID" value="WAE71422.1"/>
    <property type="molecule type" value="Genomic_DNA"/>
</dbReference>
<keyword evidence="9" id="KW-1185">Reference proteome</keyword>
<evidence type="ECO:0000313" key="9">
    <source>
        <dbReference type="Proteomes" id="UP001156498"/>
    </source>
</evidence>
<dbReference type="Proteomes" id="UP001156498">
    <property type="component" value="Chromosome"/>
</dbReference>
<name>A0ABY6YGN1_9ACTN</name>
<organism evidence="8 9">
    <name type="scientific">Streptomonospora nanhaiensis</name>
    <dbReference type="NCBI Taxonomy" id="1323731"/>
    <lineage>
        <taxon>Bacteria</taxon>
        <taxon>Bacillati</taxon>
        <taxon>Actinomycetota</taxon>
        <taxon>Actinomycetes</taxon>
        <taxon>Streptosporangiales</taxon>
        <taxon>Nocardiopsidaceae</taxon>
        <taxon>Streptomonospora</taxon>
    </lineage>
</organism>
<feature type="transmembrane region" description="Helical" evidence="7">
    <location>
        <begin position="52"/>
        <end position="71"/>
    </location>
</feature>
<evidence type="ECO:0000313" key="8">
    <source>
        <dbReference type="EMBL" id="WAE71422.1"/>
    </source>
</evidence>
<feature type="coiled-coil region" evidence="6">
    <location>
        <begin position="288"/>
        <end position="315"/>
    </location>
</feature>
<keyword evidence="5 7" id="KW-0472">Membrane</keyword>
<accession>A0ABY6YGN1</accession>
<comment type="subcellular location">
    <subcellularLocation>
        <location evidence="1">Cell membrane</location>
        <topology evidence="1">Multi-pass membrane protein</topology>
    </subcellularLocation>
</comment>
<evidence type="ECO:0000256" key="1">
    <source>
        <dbReference type="ARBA" id="ARBA00004651"/>
    </source>
</evidence>
<gene>
    <name evidence="8" type="ORF">OUQ99_19535</name>
</gene>
<feature type="transmembrane region" description="Helical" evidence="7">
    <location>
        <begin position="177"/>
        <end position="199"/>
    </location>
</feature>
<proteinExistence type="predicted"/>
<keyword evidence="6" id="KW-0175">Coiled coil</keyword>
<evidence type="ECO:0000256" key="6">
    <source>
        <dbReference type="SAM" id="Coils"/>
    </source>
</evidence>
<evidence type="ECO:0000256" key="7">
    <source>
        <dbReference type="SAM" id="Phobius"/>
    </source>
</evidence>
<evidence type="ECO:0000256" key="2">
    <source>
        <dbReference type="ARBA" id="ARBA00022475"/>
    </source>
</evidence>
<sequence length="422" mass="45543">MRGDLLRKVVGTWRTDAGPGSPGGPAASGTDWYARLRVWLTRSVASGSYERHTLALVAKGALAATLAWLVAHHLMAAPSPAFAPFSAVLMVQVTVYQSVVQSLRFVGAIVLGVALQAVSALTAGPDILTFVLVALVALGVGQWRALGRYGPQVATAAFFAFATYVSTSGTAERLSQLGQIVLLVLVGSAIGVAVNLLVFPPLRFRSAESALQTLVGSLRHLCADMSRGLLEGRIDESTSAWWRQRANALEPAVRQSRLAVGTARESVYYNPRRVLGGRGRSEPRPQFYEQLVDSLERAVRQVESLARALDRWQKDDRADPHWEFLVRCGELVQSVASALSVLEEPDGLRTHAQAERFHEAVEGVRRHGSALEGVCAGGSDGTPPLGDPTRPYGVFLIETRRLLDEFEYVDELLGGARLRASG</sequence>
<reference evidence="8 9" key="1">
    <citation type="journal article" date="2013" name="Int. J. Syst. Evol. Microbiol.">
        <title>Description of Streptomonospora sediminis sp. nov. and Streptomonospora nanhaiensis sp. nov., and reclassification of Nocardiopsis arabia Hozzein &amp; Goodfellow 2008 as Streptomonospora arabica comb. nov. and emended description of the genus Streptomonospora.</title>
        <authorList>
            <person name="Zhang D.F."/>
            <person name="Pan H.Q."/>
            <person name="He J."/>
            <person name="Zhang X.M."/>
            <person name="Zhang Y.G."/>
            <person name="Klenk H.P."/>
            <person name="Hu J.C."/>
            <person name="Li W.J."/>
        </authorList>
    </citation>
    <scope>NUCLEOTIDE SEQUENCE [LARGE SCALE GENOMIC DNA]</scope>
    <source>
        <strain evidence="8 9">12A09</strain>
    </source>
</reference>
<dbReference type="InterPro" id="IPR010343">
    <property type="entry name" value="ArAE_1"/>
</dbReference>
<dbReference type="RefSeq" id="WP_267945225.1">
    <property type="nucleotide sequence ID" value="NZ_CP113264.1"/>
</dbReference>
<protein>
    <submittedName>
        <fullName evidence="8">Aromatic acid exporter family protein</fullName>
    </submittedName>
</protein>
<feature type="transmembrane region" description="Helical" evidence="7">
    <location>
        <begin position="153"/>
        <end position="171"/>
    </location>
</feature>
<keyword evidence="2" id="KW-1003">Cell membrane</keyword>
<evidence type="ECO:0000256" key="5">
    <source>
        <dbReference type="ARBA" id="ARBA00023136"/>
    </source>
</evidence>
<evidence type="ECO:0000256" key="4">
    <source>
        <dbReference type="ARBA" id="ARBA00022989"/>
    </source>
</evidence>
<keyword evidence="3 7" id="KW-0812">Transmembrane</keyword>